<comment type="cofactor">
    <cofactor evidence="1">
        <name>Mg(2+)</name>
        <dbReference type="ChEBI" id="CHEBI:18420"/>
    </cofactor>
</comment>
<dbReference type="GO" id="GO:0016887">
    <property type="term" value="F:ATP hydrolysis activity"/>
    <property type="evidence" value="ECO:0007669"/>
    <property type="project" value="InterPro"/>
</dbReference>
<evidence type="ECO:0000256" key="6">
    <source>
        <dbReference type="ARBA" id="ARBA00022842"/>
    </source>
</evidence>
<dbReference type="GO" id="GO:0006950">
    <property type="term" value="P:response to stress"/>
    <property type="evidence" value="ECO:0007669"/>
    <property type="project" value="UniProtKB-ARBA"/>
</dbReference>
<feature type="region of interest" description="Disordered" evidence="9">
    <location>
        <begin position="477"/>
        <end position="514"/>
    </location>
</feature>
<gene>
    <name evidence="11" type="ORF">OSB04_030459</name>
</gene>
<keyword evidence="12" id="KW-1185">Reference proteome</keyword>
<feature type="compositionally biased region" description="Basic and acidic residues" evidence="9">
    <location>
        <begin position="503"/>
        <end position="514"/>
    </location>
</feature>
<dbReference type="Proteomes" id="UP001172457">
    <property type="component" value="Chromosome 8"/>
</dbReference>
<evidence type="ECO:0000256" key="5">
    <source>
        <dbReference type="ARBA" id="ARBA00022840"/>
    </source>
</evidence>
<dbReference type="Gene3D" id="6.10.280.40">
    <property type="match status" value="1"/>
</dbReference>
<dbReference type="Pfam" id="PF00004">
    <property type="entry name" value="AAA"/>
    <property type="match status" value="1"/>
</dbReference>
<dbReference type="InterPro" id="IPR003959">
    <property type="entry name" value="ATPase_AAA_core"/>
</dbReference>
<comment type="caution">
    <text evidence="11">The sequence shown here is derived from an EMBL/GenBank/DDBJ whole genome shotgun (WGS) entry which is preliminary data.</text>
</comment>
<comment type="similarity">
    <text evidence="2">Belongs to the AAA ATPase family. BCS1 subfamily.</text>
</comment>
<feature type="region of interest" description="Disordered" evidence="9">
    <location>
        <begin position="312"/>
        <end position="337"/>
    </location>
</feature>
<evidence type="ECO:0000256" key="4">
    <source>
        <dbReference type="ARBA" id="ARBA00022801"/>
    </source>
</evidence>
<dbReference type="InterPro" id="IPR003593">
    <property type="entry name" value="AAA+_ATPase"/>
</dbReference>
<accession>A0AA38W764</accession>
<evidence type="ECO:0000256" key="7">
    <source>
        <dbReference type="ARBA" id="ARBA00049360"/>
    </source>
</evidence>
<dbReference type="SMART" id="SM00382">
    <property type="entry name" value="AAA"/>
    <property type="match status" value="1"/>
</dbReference>
<dbReference type="InterPro" id="IPR003960">
    <property type="entry name" value="ATPase_AAA_CS"/>
</dbReference>
<dbReference type="Pfam" id="PF25568">
    <property type="entry name" value="AAA_lid_At3g28540"/>
    <property type="match status" value="1"/>
</dbReference>
<proteinExistence type="inferred from homology"/>
<dbReference type="InterPro" id="IPR025753">
    <property type="entry name" value="AAA_N_dom"/>
</dbReference>
<dbReference type="SUPFAM" id="SSF52540">
    <property type="entry name" value="P-loop containing nucleoside triphosphate hydrolases"/>
    <property type="match status" value="1"/>
</dbReference>
<dbReference type="EMBL" id="JARYMX010000008">
    <property type="protein sequence ID" value="KAJ9537726.1"/>
    <property type="molecule type" value="Genomic_DNA"/>
</dbReference>
<sequence>MMMGDMTQLGSLMAGVMFIWAIFRQVVPDEFRKDLKKYTNKIISYIYPYIEITFHEYELDGWFERSKAFLSIERYLSTTTSNTAKRLKANVVKDSESVVLSMEDYEEVTDEFNGIKIWWTSSKNIPSQRSLFSLRGEDDKRYYKLTCKREHRETVTKVYLKHVLDEGKAIAVRTRQRKLYTNNKSENWYGYKRTVWSHIVFEHPSTFDTLAMDPKKKKEILDDLRMFSMSKDYYKKVGKSWKRGYLLYGPPGTGKSSMIAAMANLLEYDIYDLELTSVKDNTDLRKLLIDTSSKSIIVIEDIDCSLDLTGQRKEKKEEGEDQDEKDPVAKKVKKGKDKENKGSEVTLSGLLNFIDGLWSACGSERLIVFTTNYVEKLDPALIRRGRMDMHIELSYCCYETFKVLAKNYLDVDSHELFATIGQLLEETNMTPADVAENLMPKSNEANAETCLNKLIKSLEFAKEEARLKAVEVARIKAEEEEKGKKSEENDEKVQEIDAQLDDGEGKETNKVQVT</sequence>
<organism evidence="11 12">
    <name type="scientific">Centaurea solstitialis</name>
    <name type="common">yellow star-thistle</name>
    <dbReference type="NCBI Taxonomy" id="347529"/>
    <lineage>
        <taxon>Eukaryota</taxon>
        <taxon>Viridiplantae</taxon>
        <taxon>Streptophyta</taxon>
        <taxon>Embryophyta</taxon>
        <taxon>Tracheophyta</taxon>
        <taxon>Spermatophyta</taxon>
        <taxon>Magnoliopsida</taxon>
        <taxon>eudicotyledons</taxon>
        <taxon>Gunneridae</taxon>
        <taxon>Pentapetalae</taxon>
        <taxon>asterids</taxon>
        <taxon>campanulids</taxon>
        <taxon>Asterales</taxon>
        <taxon>Asteraceae</taxon>
        <taxon>Carduoideae</taxon>
        <taxon>Cardueae</taxon>
        <taxon>Centaureinae</taxon>
        <taxon>Centaurea</taxon>
    </lineage>
</organism>
<evidence type="ECO:0000256" key="1">
    <source>
        <dbReference type="ARBA" id="ARBA00001946"/>
    </source>
</evidence>
<protein>
    <recommendedName>
        <fullName evidence="10">AAA+ ATPase domain-containing protein</fullName>
    </recommendedName>
</protein>
<evidence type="ECO:0000256" key="2">
    <source>
        <dbReference type="ARBA" id="ARBA00007448"/>
    </source>
</evidence>
<dbReference type="CDD" id="cd19510">
    <property type="entry name" value="RecA-like_BCS1"/>
    <property type="match status" value="1"/>
</dbReference>
<evidence type="ECO:0000256" key="8">
    <source>
        <dbReference type="RuleBase" id="RU003651"/>
    </source>
</evidence>
<evidence type="ECO:0000256" key="3">
    <source>
        <dbReference type="ARBA" id="ARBA00022741"/>
    </source>
</evidence>
<dbReference type="Pfam" id="PF14363">
    <property type="entry name" value="AAA_assoc"/>
    <property type="match status" value="1"/>
</dbReference>
<dbReference type="PANTHER" id="PTHR23070">
    <property type="entry name" value="BCS1 AAA-TYPE ATPASE"/>
    <property type="match status" value="1"/>
</dbReference>
<keyword evidence="3 8" id="KW-0547">Nucleotide-binding</keyword>
<dbReference type="GO" id="GO:0005524">
    <property type="term" value="F:ATP binding"/>
    <property type="evidence" value="ECO:0007669"/>
    <property type="project" value="UniProtKB-KW"/>
</dbReference>
<dbReference type="FunFam" id="3.40.50.300:FF:001122">
    <property type="entry name" value="AAA-ATPase ASD, mitochondrial"/>
    <property type="match status" value="1"/>
</dbReference>
<comment type="catalytic activity">
    <reaction evidence="7">
        <text>ATP + H2O = ADP + phosphate + H(+)</text>
        <dbReference type="Rhea" id="RHEA:13065"/>
        <dbReference type="ChEBI" id="CHEBI:15377"/>
        <dbReference type="ChEBI" id="CHEBI:15378"/>
        <dbReference type="ChEBI" id="CHEBI:30616"/>
        <dbReference type="ChEBI" id="CHEBI:43474"/>
        <dbReference type="ChEBI" id="CHEBI:456216"/>
    </reaction>
</comment>
<dbReference type="Gene3D" id="3.40.50.300">
    <property type="entry name" value="P-loop containing nucleotide triphosphate hydrolases"/>
    <property type="match status" value="1"/>
</dbReference>
<evidence type="ECO:0000313" key="12">
    <source>
        <dbReference type="Proteomes" id="UP001172457"/>
    </source>
</evidence>
<dbReference type="InterPro" id="IPR050747">
    <property type="entry name" value="Mitochondrial_chaperone_BCS1"/>
</dbReference>
<feature type="compositionally biased region" description="Basic and acidic residues" evidence="9">
    <location>
        <begin position="477"/>
        <end position="495"/>
    </location>
</feature>
<feature type="domain" description="AAA+ ATPase" evidence="10">
    <location>
        <begin position="241"/>
        <end position="397"/>
    </location>
</feature>
<dbReference type="PROSITE" id="PS00674">
    <property type="entry name" value="AAA"/>
    <property type="match status" value="1"/>
</dbReference>
<dbReference type="InterPro" id="IPR058017">
    <property type="entry name" value="At3g28540-like_C"/>
</dbReference>
<evidence type="ECO:0000313" key="11">
    <source>
        <dbReference type="EMBL" id="KAJ9537726.1"/>
    </source>
</evidence>
<dbReference type="AlphaFoldDB" id="A0AA38W764"/>
<dbReference type="InterPro" id="IPR027417">
    <property type="entry name" value="P-loop_NTPase"/>
</dbReference>
<evidence type="ECO:0000259" key="10">
    <source>
        <dbReference type="SMART" id="SM00382"/>
    </source>
</evidence>
<evidence type="ECO:0000256" key="9">
    <source>
        <dbReference type="SAM" id="MobiDB-lite"/>
    </source>
</evidence>
<keyword evidence="5 8" id="KW-0067">ATP-binding</keyword>
<reference evidence="11" key="1">
    <citation type="submission" date="2023-03" db="EMBL/GenBank/DDBJ databases">
        <title>Chromosome-scale reference genome and RAD-based genetic map of yellow starthistle (Centaurea solstitialis) reveal putative structural variation and QTLs associated with invader traits.</title>
        <authorList>
            <person name="Reatini B."/>
            <person name="Cang F.A."/>
            <person name="Jiang Q."/>
            <person name="Mckibben M.T.W."/>
            <person name="Barker M.S."/>
            <person name="Rieseberg L.H."/>
            <person name="Dlugosch K.M."/>
        </authorList>
    </citation>
    <scope>NUCLEOTIDE SEQUENCE</scope>
    <source>
        <strain evidence="11">CAN-66</strain>
        <tissue evidence="11">Leaf</tissue>
    </source>
</reference>
<keyword evidence="4" id="KW-0378">Hydrolase</keyword>
<name>A0AA38W764_9ASTR</name>
<keyword evidence="6" id="KW-0460">Magnesium</keyword>